<dbReference type="PROSITE" id="PS50943">
    <property type="entry name" value="HTH_CROC1"/>
    <property type="match status" value="1"/>
</dbReference>
<organism evidence="5 6">
    <name type="scientific">Brochothrix thermosphacta</name>
    <name type="common">Microbacterium thermosphactum</name>
    <dbReference type="NCBI Taxonomy" id="2756"/>
    <lineage>
        <taxon>Bacteria</taxon>
        <taxon>Bacillati</taxon>
        <taxon>Bacillota</taxon>
        <taxon>Bacilli</taxon>
        <taxon>Bacillales</taxon>
        <taxon>Listeriaceae</taxon>
        <taxon>Brochothrix</taxon>
    </lineage>
</organism>
<dbReference type="InterPro" id="IPR015927">
    <property type="entry name" value="Peptidase_S24_S26A/B/C"/>
</dbReference>
<sequence>MKEEHGMIFAERLKELRERKNLTQTGLAEFLGYKNYTTVSKWESGDSLPRGREIKTLSEYFGVSADYLLGIDKELENKPLSSIERIPIPAETKTLPLYGDVAAGALAEIEGLKVWNVETIDIPTAMLGRYANDDHLFSMYVNGDSMNQVIPNGSIIVAKPLEDYMYKDGDIVIFNHDAEYSLKTYRPNMIDGFVVFEPNSDNAGFKNIAIDHTTLHDANMVSISGKVIFFSTIL</sequence>
<evidence type="ECO:0000313" key="5">
    <source>
        <dbReference type="EMBL" id="ATF25375.1"/>
    </source>
</evidence>
<evidence type="ECO:0000256" key="3">
    <source>
        <dbReference type="ARBA" id="ARBA00023163"/>
    </source>
</evidence>
<keyword evidence="2" id="KW-0238">DNA-binding</keyword>
<keyword evidence="3" id="KW-0804">Transcription</keyword>
<dbReference type="EMBL" id="CP023483">
    <property type="protein sequence ID" value="ATF25375.1"/>
    <property type="molecule type" value="Genomic_DNA"/>
</dbReference>
<dbReference type="SUPFAM" id="SSF51306">
    <property type="entry name" value="LexA/Signal peptidase"/>
    <property type="match status" value="1"/>
</dbReference>
<protein>
    <recommendedName>
        <fullName evidence="4">HTH cro/C1-type domain-containing protein</fullName>
    </recommendedName>
</protein>
<proteinExistence type="predicted"/>
<dbReference type="KEGG" id="bths:CNY62_02630"/>
<evidence type="ECO:0000259" key="4">
    <source>
        <dbReference type="PROSITE" id="PS50943"/>
    </source>
</evidence>
<dbReference type="RefSeq" id="WP_096699314.1">
    <property type="nucleotide sequence ID" value="NZ_CP023483.1"/>
</dbReference>
<dbReference type="InterPro" id="IPR010982">
    <property type="entry name" value="Lambda_DNA-bd_dom_sf"/>
</dbReference>
<keyword evidence="1" id="KW-0805">Transcription regulation</keyword>
<evidence type="ECO:0000313" key="6">
    <source>
        <dbReference type="Proteomes" id="UP000243591"/>
    </source>
</evidence>
<dbReference type="PANTHER" id="PTHR40661">
    <property type="match status" value="1"/>
</dbReference>
<dbReference type="CDD" id="cd00093">
    <property type="entry name" value="HTH_XRE"/>
    <property type="match status" value="1"/>
</dbReference>
<gene>
    <name evidence="5" type="ORF">CNY62_02630</name>
</gene>
<dbReference type="Gene3D" id="1.10.260.40">
    <property type="entry name" value="lambda repressor-like DNA-binding domains"/>
    <property type="match status" value="1"/>
</dbReference>
<dbReference type="SUPFAM" id="SSF47413">
    <property type="entry name" value="lambda repressor-like DNA-binding domains"/>
    <property type="match status" value="1"/>
</dbReference>
<dbReference type="AlphaFoldDB" id="A0A291BVS9"/>
<dbReference type="InterPro" id="IPR001387">
    <property type="entry name" value="Cro/C1-type_HTH"/>
</dbReference>
<accession>A0A291BVS9</accession>
<name>A0A291BVS9_BROTH</name>
<feature type="domain" description="HTH cro/C1-type" evidence="4">
    <location>
        <begin position="13"/>
        <end position="68"/>
    </location>
</feature>
<dbReference type="Pfam" id="PF01381">
    <property type="entry name" value="HTH_3"/>
    <property type="match status" value="1"/>
</dbReference>
<dbReference type="Gene3D" id="2.10.109.10">
    <property type="entry name" value="Umud Fragment, subunit A"/>
    <property type="match status" value="1"/>
</dbReference>
<dbReference type="Pfam" id="PF00717">
    <property type="entry name" value="Peptidase_S24"/>
    <property type="match status" value="1"/>
</dbReference>
<evidence type="ECO:0000256" key="2">
    <source>
        <dbReference type="ARBA" id="ARBA00023125"/>
    </source>
</evidence>
<reference evidence="5 6" key="1">
    <citation type="submission" date="2017-09" db="EMBL/GenBank/DDBJ databases">
        <title>Complete Genome Sequences of Two Strains of the Meat Spoilage Bacterium Brochothrix thermosphacta Isolated from Ground Chicken.</title>
        <authorList>
            <person name="Paoli G.C."/>
            <person name="Wijey C."/>
            <person name="Chen C.-Y."/>
            <person name="Nguyen L."/>
            <person name="Yan X."/>
            <person name="Irwin P.L."/>
        </authorList>
    </citation>
    <scope>NUCLEOTIDE SEQUENCE [LARGE SCALE GENOMIC DNA]</scope>
    <source>
        <strain evidence="5 6">BI</strain>
    </source>
</reference>
<dbReference type="InterPro" id="IPR036286">
    <property type="entry name" value="LexA/Signal_pep-like_sf"/>
</dbReference>
<dbReference type="OrthoDB" id="5190137at2"/>
<dbReference type="PANTHER" id="PTHR40661:SF3">
    <property type="entry name" value="FELS-1 PROPHAGE TRANSCRIPTIONAL REGULATOR"/>
    <property type="match status" value="1"/>
</dbReference>
<dbReference type="InterPro" id="IPR039418">
    <property type="entry name" value="LexA-like"/>
</dbReference>
<keyword evidence="6" id="KW-1185">Reference proteome</keyword>
<dbReference type="CDD" id="cd06529">
    <property type="entry name" value="S24_LexA-like"/>
    <property type="match status" value="1"/>
</dbReference>
<evidence type="ECO:0000256" key="1">
    <source>
        <dbReference type="ARBA" id="ARBA00023015"/>
    </source>
</evidence>
<dbReference type="GO" id="GO:0003677">
    <property type="term" value="F:DNA binding"/>
    <property type="evidence" value="ECO:0007669"/>
    <property type="project" value="UniProtKB-KW"/>
</dbReference>
<dbReference type="Proteomes" id="UP000243591">
    <property type="component" value="Chromosome"/>
</dbReference>
<dbReference type="SMART" id="SM00530">
    <property type="entry name" value="HTH_XRE"/>
    <property type="match status" value="1"/>
</dbReference>